<dbReference type="EMBL" id="CAJJDP010000130">
    <property type="protein sequence ID" value="CAD8203695.1"/>
    <property type="molecule type" value="Genomic_DNA"/>
</dbReference>
<keyword evidence="3" id="KW-1185">Reference proteome</keyword>
<reference evidence="2" key="1">
    <citation type="submission" date="2021-01" db="EMBL/GenBank/DDBJ databases">
        <authorList>
            <consortium name="Genoscope - CEA"/>
            <person name="William W."/>
        </authorList>
    </citation>
    <scope>NUCLEOTIDE SEQUENCE</scope>
</reference>
<sequence length="285" mass="32192">MELAIVLGLLGFEPAGKSRLNQLLPRVTCEGCTAFRDAVIKGNQLMLQLFALFCEKGMHEKFKFVHVILTDGEDNKSQTSLSEFLEYQKLIQQKLPPNILQTFYIGVNVENNNTVKQEMSAILKCSGKSASYYPISSNQINDIFQKIQMQIGIRVQEQGVIIENNQARFALRQQTYQPVVSMQVNNYIVLFTLDVSGSMSDHWYKVCSAVRSFLDTLGSNDLVLGITFNDTVQVLTATQQQQAAKKTQQTSTPQRTQQRTQSSQPQRQIKGVERTENESSCCQIF</sequence>
<feature type="compositionally biased region" description="Low complexity" evidence="1">
    <location>
        <begin position="244"/>
        <end position="268"/>
    </location>
</feature>
<gene>
    <name evidence="2" type="ORF">POCTA_138.1.T1300159</name>
</gene>
<accession>A0A8S1XRB7</accession>
<dbReference type="AlphaFoldDB" id="A0A8S1XRB7"/>
<dbReference type="Proteomes" id="UP000683925">
    <property type="component" value="Unassembled WGS sequence"/>
</dbReference>
<comment type="caution">
    <text evidence="2">The sequence shown here is derived from an EMBL/GenBank/DDBJ whole genome shotgun (WGS) entry which is preliminary data.</text>
</comment>
<protein>
    <recommendedName>
        <fullName evidence="4">VWFA domain-containing protein</fullName>
    </recommendedName>
</protein>
<name>A0A8S1XRB7_PAROT</name>
<evidence type="ECO:0000313" key="2">
    <source>
        <dbReference type="EMBL" id="CAD8203695.1"/>
    </source>
</evidence>
<organism evidence="2 3">
    <name type="scientific">Paramecium octaurelia</name>
    <dbReference type="NCBI Taxonomy" id="43137"/>
    <lineage>
        <taxon>Eukaryota</taxon>
        <taxon>Sar</taxon>
        <taxon>Alveolata</taxon>
        <taxon>Ciliophora</taxon>
        <taxon>Intramacronucleata</taxon>
        <taxon>Oligohymenophorea</taxon>
        <taxon>Peniculida</taxon>
        <taxon>Parameciidae</taxon>
        <taxon>Paramecium</taxon>
    </lineage>
</organism>
<dbReference type="OMA" id="CEGCTAF"/>
<evidence type="ECO:0008006" key="4">
    <source>
        <dbReference type="Google" id="ProtNLM"/>
    </source>
</evidence>
<evidence type="ECO:0000256" key="1">
    <source>
        <dbReference type="SAM" id="MobiDB-lite"/>
    </source>
</evidence>
<dbReference type="OrthoDB" id="299997at2759"/>
<proteinExistence type="predicted"/>
<evidence type="ECO:0000313" key="3">
    <source>
        <dbReference type="Proteomes" id="UP000683925"/>
    </source>
</evidence>
<feature type="region of interest" description="Disordered" evidence="1">
    <location>
        <begin position="244"/>
        <end position="279"/>
    </location>
</feature>